<reference evidence="2" key="1">
    <citation type="submission" date="2025-08" db="UniProtKB">
        <authorList>
            <consortium name="RefSeq"/>
        </authorList>
    </citation>
    <scope>IDENTIFICATION</scope>
    <source>
        <tissue evidence="2">Blood</tissue>
    </source>
</reference>
<evidence type="ECO:0000313" key="2">
    <source>
        <dbReference type="RefSeq" id="XP_074222684.1"/>
    </source>
</evidence>
<name>A0AC58QK84_CAMBA</name>
<proteinExistence type="predicted"/>
<sequence length="252" mass="27882">MVLFVCYDRYVGRKPILRQESKRDGVSLCCPGWSAVAIHRRDPTTDQHGSFDLLRFRPGPVHPSLGNLVVPRSREVTILMPNLVRTPDRHSALQPRTPGLKRSSCLSLPSSWDYRRAPPRSARNPESLAAASLNSRIPTISRPRPTETQRELEVPCISIPSLTLALGNPSIKGRDRVAAFCHAGPLPRLSQGRLGSLQVAFSTIEVPRWKVSPICKRVESHYSPELLGSSDPPASASRVAGTTGARHRARRW</sequence>
<accession>A0AC58QK84</accession>
<organism evidence="1 2">
    <name type="scientific">Camelus bactrianus</name>
    <name type="common">Bactrian camel</name>
    <dbReference type="NCBI Taxonomy" id="9837"/>
    <lineage>
        <taxon>Eukaryota</taxon>
        <taxon>Metazoa</taxon>
        <taxon>Chordata</taxon>
        <taxon>Craniata</taxon>
        <taxon>Vertebrata</taxon>
        <taxon>Euteleostomi</taxon>
        <taxon>Mammalia</taxon>
        <taxon>Eutheria</taxon>
        <taxon>Laurasiatheria</taxon>
        <taxon>Artiodactyla</taxon>
        <taxon>Tylopoda</taxon>
        <taxon>Camelidae</taxon>
        <taxon>Camelus</taxon>
    </lineage>
</organism>
<evidence type="ECO:0000313" key="1">
    <source>
        <dbReference type="Proteomes" id="UP001732780"/>
    </source>
</evidence>
<dbReference type="Proteomes" id="UP001732780">
    <property type="component" value="Chromosome 6"/>
</dbReference>
<protein>
    <submittedName>
        <fullName evidence="2">Uncharacterized protein LOC141578030</fullName>
    </submittedName>
</protein>
<keyword evidence="1" id="KW-1185">Reference proteome</keyword>
<gene>
    <name evidence="2" type="primary">LOC141578030</name>
</gene>
<dbReference type="RefSeq" id="XP_074222684.1">
    <property type="nucleotide sequence ID" value="XM_074366583.1"/>
</dbReference>